<organism evidence="11 12">
    <name type="scientific">Cephalotus follicularis</name>
    <name type="common">Albany pitcher plant</name>
    <dbReference type="NCBI Taxonomy" id="3775"/>
    <lineage>
        <taxon>Eukaryota</taxon>
        <taxon>Viridiplantae</taxon>
        <taxon>Streptophyta</taxon>
        <taxon>Embryophyta</taxon>
        <taxon>Tracheophyta</taxon>
        <taxon>Spermatophyta</taxon>
        <taxon>Magnoliopsida</taxon>
        <taxon>eudicotyledons</taxon>
        <taxon>Gunneridae</taxon>
        <taxon>Pentapetalae</taxon>
        <taxon>rosids</taxon>
        <taxon>fabids</taxon>
        <taxon>Oxalidales</taxon>
        <taxon>Cephalotaceae</taxon>
        <taxon>Cephalotus</taxon>
    </lineage>
</organism>
<reference evidence="12" key="1">
    <citation type="submission" date="2016-04" db="EMBL/GenBank/DDBJ databases">
        <title>Cephalotus genome sequencing.</title>
        <authorList>
            <person name="Fukushima K."/>
            <person name="Hasebe M."/>
            <person name="Fang X."/>
        </authorList>
    </citation>
    <scope>NUCLEOTIDE SEQUENCE [LARGE SCALE GENOMIC DNA]</scope>
    <source>
        <strain evidence="12">cv. St1</strain>
    </source>
</reference>
<dbReference type="OrthoDB" id="432483at2759"/>
<keyword evidence="4" id="KW-0808">Transferase</keyword>
<keyword evidence="12" id="KW-1185">Reference proteome</keyword>
<keyword evidence="7" id="KW-0067">ATP-binding</keyword>
<dbReference type="PANTHER" id="PTHR45637">
    <property type="entry name" value="FLIPPASE KINASE 1-RELATED"/>
    <property type="match status" value="1"/>
</dbReference>
<evidence type="ECO:0000256" key="2">
    <source>
        <dbReference type="ARBA" id="ARBA00012513"/>
    </source>
</evidence>
<sequence length="413" mass="46628">MNGDEKQDDDTVTLSFDRLKAVTALGRGAKGVVFLVKGEDFGELLALKVILRDCIEKKSNKNESDSEYKRVCFEQQVLRKFKHPLLPRLRGVLATEKIVGYAIDYCPGRDLNSLRKKQTEKMFSVDIIRFYAAELVLALQYLHSLGIAYRDLKPENIMIQENGHVMLVDFDLSTNLPVKSATSSPPHYSVTVKPDSVTRRRFSPFCCNSGISPEDSAVDSMMTPNEPDTAKKTNSFVGTEEYVAPEVILGKGHDFAVDWWSLGVLLYEMLYGTTPFKGSCRKETFNRILSREPELVGEATPLRDLIRKLLEKDPKQRIHVEKIKSHDFFKGLDWDSVLQISRPPYIPTRVEDENWGTDGNNKIDVELFVEGVFGGVGDDKVDVVNNGEGNDNEKVLVKGLNHNLCEIDNFLVF</sequence>
<comment type="catalytic activity">
    <reaction evidence="8">
        <text>L-threonyl-[protein] + ATP = O-phospho-L-threonyl-[protein] + ADP + H(+)</text>
        <dbReference type="Rhea" id="RHEA:46608"/>
        <dbReference type="Rhea" id="RHEA-COMP:11060"/>
        <dbReference type="Rhea" id="RHEA-COMP:11605"/>
        <dbReference type="ChEBI" id="CHEBI:15378"/>
        <dbReference type="ChEBI" id="CHEBI:30013"/>
        <dbReference type="ChEBI" id="CHEBI:30616"/>
        <dbReference type="ChEBI" id="CHEBI:61977"/>
        <dbReference type="ChEBI" id="CHEBI:456216"/>
        <dbReference type="EC" id="2.7.11.1"/>
    </reaction>
</comment>
<proteinExistence type="inferred from homology"/>
<evidence type="ECO:0000256" key="6">
    <source>
        <dbReference type="ARBA" id="ARBA00022777"/>
    </source>
</evidence>
<evidence type="ECO:0000259" key="10">
    <source>
        <dbReference type="PROSITE" id="PS50011"/>
    </source>
</evidence>
<dbReference type="AlphaFoldDB" id="A0A1Q3BS64"/>
<accession>A0A1Q3BS64</accession>
<keyword evidence="5" id="KW-0547">Nucleotide-binding</keyword>
<evidence type="ECO:0000256" key="4">
    <source>
        <dbReference type="ARBA" id="ARBA00022679"/>
    </source>
</evidence>
<dbReference type="FunFam" id="1.10.510.10:FF:000312">
    <property type="entry name" value="Serine/threonine-protein kinase OXI1"/>
    <property type="match status" value="1"/>
</dbReference>
<dbReference type="SUPFAM" id="SSF56112">
    <property type="entry name" value="Protein kinase-like (PK-like)"/>
    <property type="match status" value="1"/>
</dbReference>
<evidence type="ECO:0000256" key="9">
    <source>
        <dbReference type="ARBA" id="ARBA00048679"/>
    </source>
</evidence>
<keyword evidence="6 11" id="KW-0418">Kinase</keyword>
<evidence type="ECO:0000313" key="12">
    <source>
        <dbReference type="Proteomes" id="UP000187406"/>
    </source>
</evidence>
<dbReference type="InterPro" id="IPR011009">
    <property type="entry name" value="Kinase-like_dom_sf"/>
</dbReference>
<dbReference type="FunCoup" id="A0A1Q3BS64">
    <property type="interactions" value="77"/>
</dbReference>
<evidence type="ECO:0000256" key="5">
    <source>
        <dbReference type="ARBA" id="ARBA00022741"/>
    </source>
</evidence>
<evidence type="ECO:0000256" key="3">
    <source>
        <dbReference type="ARBA" id="ARBA00022527"/>
    </source>
</evidence>
<dbReference type="InterPro" id="IPR000719">
    <property type="entry name" value="Prot_kinase_dom"/>
</dbReference>
<dbReference type="Proteomes" id="UP000187406">
    <property type="component" value="Unassembled WGS sequence"/>
</dbReference>
<dbReference type="GO" id="GO:0005524">
    <property type="term" value="F:ATP binding"/>
    <property type="evidence" value="ECO:0007669"/>
    <property type="project" value="UniProtKB-KW"/>
</dbReference>
<dbReference type="Gene3D" id="1.10.510.10">
    <property type="entry name" value="Transferase(Phosphotransferase) domain 1"/>
    <property type="match status" value="2"/>
</dbReference>
<evidence type="ECO:0000256" key="1">
    <source>
        <dbReference type="ARBA" id="ARBA00009903"/>
    </source>
</evidence>
<dbReference type="PROSITE" id="PS00108">
    <property type="entry name" value="PROTEIN_KINASE_ST"/>
    <property type="match status" value="1"/>
</dbReference>
<comment type="catalytic activity">
    <reaction evidence="9">
        <text>L-seryl-[protein] + ATP = O-phospho-L-seryl-[protein] + ADP + H(+)</text>
        <dbReference type="Rhea" id="RHEA:17989"/>
        <dbReference type="Rhea" id="RHEA-COMP:9863"/>
        <dbReference type="Rhea" id="RHEA-COMP:11604"/>
        <dbReference type="ChEBI" id="CHEBI:15378"/>
        <dbReference type="ChEBI" id="CHEBI:29999"/>
        <dbReference type="ChEBI" id="CHEBI:30616"/>
        <dbReference type="ChEBI" id="CHEBI:83421"/>
        <dbReference type="ChEBI" id="CHEBI:456216"/>
        <dbReference type="EC" id="2.7.11.1"/>
    </reaction>
</comment>
<comment type="caution">
    <text evidence="11">The sequence shown here is derived from an EMBL/GenBank/DDBJ whole genome shotgun (WGS) entry which is preliminary data.</text>
</comment>
<name>A0A1Q3BS64_CEPFO</name>
<dbReference type="EMBL" id="BDDD01000835">
    <property type="protein sequence ID" value="GAV70764.1"/>
    <property type="molecule type" value="Genomic_DNA"/>
</dbReference>
<feature type="domain" description="Protein kinase" evidence="10">
    <location>
        <begin position="19"/>
        <end position="329"/>
    </location>
</feature>
<dbReference type="SMART" id="SM00220">
    <property type="entry name" value="S_TKc"/>
    <property type="match status" value="1"/>
</dbReference>
<evidence type="ECO:0000256" key="8">
    <source>
        <dbReference type="ARBA" id="ARBA00047899"/>
    </source>
</evidence>
<dbReference type="GO" id="GO:0004674">
    <property type="term" value="F:protein serine/threonine kinase activity"/>
    <property type="evidence" value="ECO:0007669"/>
    <property type="project" value="UniProtKB-KW"/>
</dbReference>
<dbReference type="FunFam" id="1.10.510.10:FF:000294">
    <property type="entry name" value="Serine/threonine-protein kinase OXI1"/>
    <property type="match status" value="1"/>
</dbReference>
<dbReference type="InParanoid" id="A0A1Q3BS64"/>
<evidence type="ECO:0000256" key="7">
    <source>
        <dbReference type="ARBA" id="ARBA00022840"/>
    </source>
</evidence>
<comment type="similarity">
    <text evidence="1">Belongs to the protein kinase superfamily. AGC Ser/Thr protein kinase family.</text>
</comment>
<keyword evidence="3" id="KW-0723">Serine/threonine-protein kinase</keyword>
<gene>
    <name evidence="11" type="ORF">CFOL_v3_14262</name>
</gene>
<dbReference type="Pfam" id="PF00069">
    <property type="entry name" value="Pkinase"/>
    <property type="match status" value="2"/>
</dbReference>
<dbReference type="PROSITE" id="PS50011">
    <property type="entry name" value="PROTEIN_KINASE_DOM"/>
    <property type="match status" value="1"/>
</dbReference>
<dbReference type="STRING" id="3775.A0A1Q3BS64"/>
<protein>
    <recommendedName>
        <fullName evidence="2">non-specific serine/threonine protein kinase</fullName>
        <ecNumber evidence="2">2.7.11.1</ecNumber>
    </recommendedName>
</protein>
<dbReference type="Gene3D" id="3.30.200.20">
    <property type="entry name" value="Phosphorylase Kinase, domain 1"/>
    <property type="match status" value="1"/>
</dbReference>
<dbReference type="EC" id="2.7.11.1" evidence="2"/>
<evidence type="ECO:0000313" key="11">
    <source>
        <dbReference type="EMBL" id="GAV70764.1"/>
    </source>
</evidence>
<dbReference type="InterPro" id="IPR008271">
    <property type="entry name" value="Ser/Thr_kinase_AS"/>
</dbReference>